<proteinExistence type="predicted"/>
<dbReference type="AlphaFoldDB" id="A0A2Z3RZA2"/>
<accession>A0A2Z3RZA2</accession>
<feature type="signal peptide" evidence="1">
    <location>
        <begin position="1"/>
        <end position="20"/>
    </location>
</feature>
<dbReference type="Proteomes" id="UP000246894">
    <property type="component" value="Chromosome"/>
</dbReference>
<organism evidence="2 3">
    <name type="scientific">Aurantimicrobium photophilum</name>
    <dbReference type="NCBI Taxonomy" id="1987356"/>
    <lineage>
        <taxon>Bacteria</taxon>
        <taxon>Bacillati</taxon>
        <taxon>Actinomycetota</taxon>
        <taxon>Actinomycetes</taxon>
        <taxon>Micrococcales</taxon>
        <taxon>Microbacteriaceae</taxon>
        <taxon>Aurantimicrobium</taxon>
    </lineage>
</organism>
<dbReference type="RefSeq" id="WP_110234423.1">
    <property type="nucleotide sequence ID" value="NZ_CP023994.1"/>
</dbReference>
<keyword evidence="1" id="KW-0732">Signal</keyword>
<gene>
    <name evidence="2" type="ORF">AURMO_01439</name>
</gene>
<keyword evidence="3" id="KW-1185">Reference proteome</keyword>
<dbReference type="OrthoDB" id="3267550at2"/>
<protein>
    <recommendedName>
        <fullName evidence="4">DNA modification methylase</fullName>
    </recommendedName>
</protein>
<evidence type="ECO:0000256" key="1">
    <source>
        <dbReference type="SAM" id="SignalP"/>
    </source>
</evidence>
<dbReference type="KEGG" id="aum:AURMO_01439"/>
<evidence type="ECO:0000313" key="3">
    <source>
        <dbReference type="Proteomes" id="UP000246894"/>
    </source>
</evidence>
<reference evidence="2 3" key="1">
    <citation type="submission" date="2017-10" db="EMBL/GenBank/DDBJ databases">
        <title>Genome of an Actinobacterium that displays light-enhanced growth.</title>
        <authorList>
            <person name="Maresca J.A."/>
            <person name="Hempel P."/>
            <person name="Shevchenko O."/>
            <person name="Miller K.J."/>
            <person name="Hahn M.W."/>
        </authorList>
    </citation>
    <scope>NUCLEOTIDE SEQUENCE [LARGE SCALE GENOMIC DNA]</scope>
    <source>
        <strain evidence="2 3">MWH-Mo1</strain>
    </source>
</reference>
<sequence precursor="true">MKVRIVVAAALAVGVALGTAGCNLIQPQATTTPYDASDGVGINVGDLQLRNLMIISDNGETGNLLMGAANSTGEDVELHIGFVSGGTVVDGHLDVPSNDKQVTSWGSGSEDRIILGGINTIPGGLLEVAFEANGETKTVLVPVLTSAQPEYEGLEPKKVTKISK</sequence>
<evidence type="ECO:0008006" key="4">
    <source>
        <dbReference type="Google" id="ProtNLM"/>
    </source>
</evidence>
<evidence type="ECO:0000313" key="2">
    <source>
        <dbReference type="EMBL" id="AWR22027.1"/>
    </source>
</evidence>
<feature type="chain" id="PRO_5039640541" description="DNA modification methylase" evidence="1">
    <location>
        <begin position="21"/>
        <end position="164"/>
    </location>
</feature>
<name>A0A2Z3RZA2_9MICO</name>
<dbReference type="EMBL" id="CP023994">
    <property type="protein sequence ID" value="AWR22027.1"/>
    <property type="molecule type" value="Genomic_DNA"/>
</dbReference>
<dbReference type="PROSITE" id="PS51257">
    <property type="entry name" value="PROKAR_LIPOPROTEIN"/>
    <property type="match status" value="1"/>
</dbReference>